<evidence type="ECO:0000256" key="2">
    <source>
        <dbReference type="SAM" id="Phobius"/>
    </source>
</evidence>
<dbReference type="InterPro" id="IPR011640">
    <property type="entry name" value="Fe2_transport_prot_B_C"/>
</dbReference>
<dbReference type="InterPro" id="IPR006073">
    <property type="entry name" value="GTP-bd"/>
</dbReference>
<feature type="transmembrane region" description="Helical" evidence="2">
    <location>
        <begin position="278"/>
        <end position="301"/>
    </location>
</feature>
<dbReference type="InterPro" id="IPR050860">
    <property type="entry name" value="FeoB_GTPase"/>
</dbReference>
<dbReference type="Pfam" id="PF07664">
    <property type="entry name" value="FeoB_C"/>
    <property type="match status" value="1"/>
</dbReference>
<protein>
    <submittedName>
        <fullName evidence="4">Ferrous iron transporter B</fullName>
    </submittedName>
</protein>
<evidence type="ECO:0000313" key="5">
    <source>
        <dbReference type="Proteomes" id="UP001072034"/>
    </source>
</evidence>
<evidence type="ECO:0000313" key="4">
    <source>
        <dbReference type="EMBL" id="MCZ0858559.1"/>
    </source>
</evidence>
<dbReference type="Gene3D" id="3.40.50.300">
    <property type="entry name" value="P-loop containing nucleotide triphosphate hydrolases"/>
    <property type="match status" value="1"/>
</dbReference>
<feature type="compositionally biased region" description="Basic and acidic residues" evidence="1">
    <location>
        <begin position="24"/>
        <end position="33"/>
    </location>
</feature>
<name>A0ABT4IB08_9ACTO</name>
<comment type="caution">
    <text evidence="4">The sequence shown here is derived from an EMBL/GenBank/DDBJ whole genome shotgun (WGS) entry which is preliminary data.</text>
</comment>
<reference evidence="4" key="1">
    <citation type="submission" date="2022-10" db="EMBL/GenBank/DDBJ databases">
        <title>Genome sequence of Actinomyces israelii ATCC 10048.</title>
        <authorList>
            <person name="Watt R.M."/>
            <person name="Tong W.M."/>
        </authorList>
    </citation>
    <scope>NUCLEOTIDE SEQUENCE</scope>
    <source>
        <strain evidence="4">ATCC 10048</strain>
    </source>
</reference>
<dbReference type="PANTHER" id="PTHR43185:SF1">
    <property type="entry name" value="FE(2+) TRANSPORTER FEOB"/>
    <property type="match status" value="1"/>
</dbReference>
<dbReference type="InterPro" id="IPR011642">
    <property type="entry name" value="Gate_dom"/>
</dbReference>
<dbReference type="InterPro" id="IPR030389">
    <property type="entry name" value="G_FEOB_dom"/>
</dbReference>
<feature type="transmembrane region" description="Helical" evidence="2">
    <location>
        <begin position="389"/>
        <end position="407"/>
    </location>
</feature>
<feature type="domain" description="FeoB-type G" evidence="3">
    <location>
        <begin position="65"/>
        <end position="236"/>
    </location>
</feature>
<dbReference type="InterPro" id="IPR027417">
    <property type="entry name" value="P-loop_NTPase"/>
</dbReference>
<dbReference type="EMBL" id="JAPTMY010000024">
    <property type="protein sequence ID" value="MCZ0858559.1"/>
    <property type="molecule type" value="Genomic_DNA"/>
</dbReference>
<keyword evidence="2" id="KW-0472">Membrane</keyword>
<gene>
    <name evidence="4" type="ORF">OHJ16_10950</name>
</gene>
<sequence length="738" mass="78068">MSDHEPLPLTDAGSPSGGTGVQERPGRASEHAPDCPCSTHSQVASADAGPSCHCGSASGPVDASAPRAALAGAPNAGKTSIYNALTGLRAKTGNYPGVTVSRSLGTCKLPEGSATNTITIEDLPGAYSLDPISPDERIVRDVLDGQLSSVKAPDALIVVLDSTTLRRGMAFLAEALQLGLPTCLAVTMTDELTKRAGHLDVEALGRALGVPAVRVLGNRGIGIPELRERLASTATWPTSPIAPPTEAAEFASWADSILEAADFQPPHEDRTTAAIDRVLLHPVAGSIVFFAIMFFFFQAIFSWAEPLKDGIEGAFTALGGVVHNLLDDSHPLLAGLLGDGLIGGVGSVLTFIPQIIIMFLVIALLEGVGYMSRAAFLMDRIMSRAGLEGRAFVALLSSFACAIPGIMATRTLPSAKDRVATMLAAPLMTCSARLPVYVIMISLLVDDDAKIGPLGARGTIMFALYLLGAVSAMIAAWVVKRLTDRGGVLLPFYMEMPPYRLPRPKTVAVMVWDACKGFAKKAGTIITATTIILWVLLNVPMRSDAQFDSYCAATPECAAISAAADDPSSSTVTNDDGETVTDSEELDKLLEAQKTSYTMDNSWGAAVGKVVQPVFEPLGYDWRINVAILSSLAARETFVATLGQIAAAEDPDEPTSHLQTMTFREDTVTNRAGDLLFNPATVASILVFFVYALQCMATAGAMRRETGTWKWPLIAYGYMLATAWVMAALTRVVVAMLM</sequence>
<dbReference type="Proteomes" id="UP001072034">
    <property type="component" value="Unassembled WGS sequence"/>
</dbReference>
<evidence type="ECO:0000259" key="3">
    <source>
        <dbReference type="PROSITE" id="PS51711"/>
    </source>
</evidence>
<dbReference type="CDD" id="cd01879">
    <property type="entry name" value="FeoB"/>
    <property type="match status" value="1"/>
</dbReference>
<feature type="transmembrane region" description="Helical" evidence="2">
    <location>
        <begin position="457"/>
        <end position="479"/>
    </location>
</feature>
<proteinExistence type="predicted"/>
<organism evidence="4 5">
    <name type="scientific">Actinomyces israelii</name>
    <dbReference type="NCBI Taxonomy" id="1659"/>
    <lineage>
        <taxon>Bacteria</taxon>
        <taxon>Bacillati</taxon>
        <taxon>Actinomycetota</taxon>
        <taxon>Actinomycetes</taxon>
        <taxon>Actinomycetales</taxon>
        <taxon>Actinomycetaceae</taxon>
        <taxon>Actinomyces</taxon>
    </lineage>
</organism>
<keyword evidence="2" id="KW-0812">Transmembrane</keyword>
<dbReference type="PRINTS" id="PR00326">
    <property type="entry name" value="GTP1OBG"/>
</dbReference>
<dbReference type="PROSITE" id="PS51711">
    <property type="entry name" value="G_FEOB"/>
    <property type="match status" value="1"/>
</dbReference>
<feature type="region of interest" description="Disordered" evidence="1">
    <location>
        <begin position="1"/>
        <end position="42"/>
    </location>
</feature>
<feature type="transmembrane region" description="Helical" evidence="2">
    <location>
        <begin position="518"/>
        <end position="537"/>
    </location>
</feature>
<accession>A0ABT4IB08</accession>
<feature type="transmembrane region" description="Helical" evidence="2">
    <location>
        <begin position="419"/>
        <end position="445"/>
    </location>
</feature>
<feature type="transmembrane region" description="Helical" evidence="2">
    <location>
        <begin position="713"/>
        <end position="734"/>
    </location>
</feature>
<evidence type="ECO:0000256" key="1">
    <source>
        <dbReference type="SAM" id="MobiDB-lite"/>
    </source>
</evidence>
<dbReference type="RefSeq" id="WP_268917928.1">
    <property type="nucleotide sequence ID" value="NZ_CP124548.1"/>
</dbReference>
<keyword evidence="2" id="KW-1133">Transmembrane helix</keyword>
<dbReference type="Pfam" id="PF07670">
    <property type="entry name" value="Gate"/>
    <property type="match status" value="2"/>
</dbReference>
<dbReference type="PANTHER" id="PTHR43185">
    <property type="entry name" value="FERROUS IRON TRANSPORT PROTEIN B"/>
    <property type="match status" value="1"/>
</dbReference>
<feature type="transmembrane region" description="Helical" evidence="2">
    <location>
        <begin position="675"/>
        <end position="693"/>
    </location>
</feature>
<dbReference type="Pfam" id="PF02421">
    <property type="entry name" value="FeoB_N"/>
    <property type="match status" value="1"/>
</dbReference>
<keyword evidence="5" id="KW-1185">Reference proteome</keyword>
<dbReference type="SUPFAM" id="SSF52540">
    <property type="entry name" value="P-loop containing nucleoside triphosphate hydrolases"/>
    <property type="match status" value="1"/>
</dbReference>
<feature type="transmembrane region" description="Helical" evidence="2">
    <location>
        <begin position="341"/>
        <end position="368"/>
    </location>
</feature>